<dbReference type="Pfam" id="PF14021">
    <property type="entry name" value="TNT"/>
    <property type="match status" value="1"/>
</dbReference>
<evidence type="ECO:0000313" key="4">
    <source>
        <dbReference type="Proteomes" id="UP000249324"/>
    </source>
</evidence>
<feature type="compositionally biased region" description="Low complexity" evidence="1">
    <location>
        <begin position="828"/>
        <end position="838"/>
    </location>
</feature>
<dbReference type="PANTHER" id="PTHR42059">
    <property type="entry name" value="TNT DOMAIN-CONTAINING PROTEIN"/>
    <property type="match status" value="1"/>
</dbReference>
<feature type="compositionally biased region" description="Low complexity" evidence="1">
    <location>
        <begin position="360"/>
        <end position="375"/>
    </location>
</feature>
<feature type="compositionally biased region" description="Low complexity" evidence="1">
    <location>
        <begin position="974"/>
        <end position="985"/>
    </location>
</feature>
<evidence type="ECO:0000259" key="2">
    <source>
        <dbReference type="Pfam" id="PF14021"/>
    </source>
</evidence>
<dbReference type="AlphaFoldDB" id="A0ABD6FE65"/>
<gene>
    <name evidence="3" type="ORF">DIU77_008040</name>
</gene>
<evidence type="ECO:0000313" key="3">
    <source>
        <dbReference type="EMBL" id="MFO7192177.1"/>
    </source>
</evidence>
<feature type="domain" description="TNT" evidence="2">
    <location>
        <begin position="1033"/>
        <end position="1117"/>
    </location>
</feature>
<dbReference type="SUPFAM" id="SSF160424">
    <property type="entry name" value="BH3703-like"/>
    <property type="match status" value="1"/>
</dbReference>
<feature type="compositionally biased region" description="Low complexity" evidence="1">
    <location>
        <begin position="726"/>
        <end position="737"/>
    </location>
</feature>
<feature type="compositionally biased region" description="Basic and acidic residues" evidence="1">
    <location>
        <begin position="545"/>
        <end position="560"/>
    </location>
</feature>
<feature type="region of interest" description="Disordered" evidence="1">
    <location>
        <begin position="913"/>
        <end position="1022"/>
    </location>
</feature>
<feature type="compositionally biased region" description="Basic and acidic residues" evidence="1">
    <location>
        <begin position="922"/>
        <end position="932"/>
    </location>
</feature>
<reference evidence="3 4" key="1">
    <citation type="journal article" date="2021" name="BMC Genomics">
        <title>Genome-resolved metagenome and metatranscriptome analyses of thermophilic composting reveal key bacterial players and their metabolic interactions.</title>
        <authorList>
            <person name="Braga L.P.P."/>
            <person name="Pereira R.V."/>
            <person name="Martins L.F."/>
            <person name="Moura L.M.S."/>
            <person name="Sanchez F.B."/>
            <person name="Patane J.S.L."/>
            <person name="da Silva A.M."/>
            <person name="Setubal J.C."/>
        </authorList>
    </citation>
    <scope>NUCLEOTIDE SEQUENCE [LARGE SCALE GENOMIC DNA]</scope>
    <source>
        <strain evidence="3">ZC4RG45</strain>
    </source>
</reference>
<feature type="region of interest" description="Disordered" evidence="1">
    <location>
        <begin position="276"/>
        <end position="838"/>
    </location>
</feature>
<feature type="compositionally biased region" description="Basic and acidic residues" evidence="1">
    <location>
        <begin position="461"/>
        <end position="470"/>
    </location>
</feature>
<dbReference type="InterPro" id="IPR036170">
    <property type="entry name" value="YezG-like_sf"/>
</dbReference>
<proteinExistence type="predicted"/>
<feature type="compositionally biased region" description="Acidic residues" evidence="1">
    <location>
        <begin position="425"/>
        <end position="434"/>
    </location>
</feature>
<feature type="compositionally biased region" description="Pro residues" evidence="1">
    <location>
        <begin position="956"/>
        <end position="972"/>
    </location>
</feature>
<organism evidence="3 4">
    <name type="scientific">Thermocrispum agreste</name>
    <dbReference type="NCBI Taxonomy" id="37925"/>
    <lineage>
        <taxon>Bacteria</taxon>
        <taxon>Bacillati</taxon>
        <taxon>Actinomycetota</taxon>
        <taxon>Actinomycetes</taxon>
        <taxon>Pseudonocardiales</taxon>
        <taxon>Pseudonocardiaceae</taxon>
        <taxon>Thermocrispum</taxon>
    </lineage>
</organism>
<feature type="compositionally biased region" description="Acidic residues" evidence="1">
    <location>
        <begin position="611"/>
        <end position="622"/>
    </location>
</feature>
<dbReference type="PANTHER" id="PTHR42059:SF1">
    <property type="entry name" value="TNT DOMAIN-CONTAINING PROTEIN"/>
    <property type="match status" value="1"/>
</dbReference>
<protein>
    <submittedName>
        <fullName evidence="3">Glycohydrolase toxin TNT-related protein</fullName>
    </submittedName>
</protein>
<feature type="compositionally biased region" description="Gly residues" evidence="1">
    <location>
        <begin position="376"/>
        <end position="408"/>
    </location>
</feature>
<accession>A0ABD6FE65</accession>
<sequence>MAYPTQLSAPEQDTLVKQIGLALLRAAPRDWKRIVVHYRTVGRYHELDGEITLADGSVTEWVATHDIATLFARLRSGMYREQRGTWFNAHYTLEAPASYNLEYDREEPEWKLLPPPQAYADELRMFPRSEENVPEWLMRRLAGLGPERPGPRLHIARVFDGTDSSGRPVIDRDELDPEEQADVLAYLEDAPVVRPGRGFDVDQLAENPEPAVPVGFHSDGEWIWPAAVPYYLRKYGVTPEPALLAHIRDNGYRVPEVSEEQRAAAADYLARGNAAPEQPAALGGPPMPRPGEGPGRLAGPPPAGAPGASGTADVPGASPGPRFGDAGGQGRFGRPGGFGQPGASAGRGGPMPPIPGGAGQPAAPGAAPQARDQAGVGAGLNGVGGLGAPGEPGTAGPGRPGQSSGPGGRPDAWSAGAERHRPDADEPDGQETTDEFSSFQPVDEDPAVPSGAVGGQPSASREGEPGRTDEPPAGSPGPGAVAGAAGAGLGAAGFAARSPFGREDDRDAGGTHREPGNEPEAPEEVTQLWTPDFARSQPGAQDAPSDERAERPGEDEDAHRQAQARVSTQYFTPGFADDEADDDSEAPAESAEDAHRRAQEHISTQYFSPVLDDDPDADDLADADIPVTFQPHEGPEAEDTADDGDEHEPMGMAEGPPGPGDERADGGFGGGTETAARDLGAPERPHEDFRTADRPHEDFRAADRPHEDFRAADRPRGDFGSEQADAFGGAEGFAEGARPGLGARPELGADHSPSPEPMAGQHGFAPEHQRTRDDAAATGTPTDPAKGFAGAESRGQAPGLPGPGGFAPPEFARQDPEPIGAPPRRQPEAAARAEAPFGEPAFARLQRKLEELGVPGAAYRIGEPIKVGWSLEQVPEGWRVGRYDDSLSDSSVFGDAADAAAFMLGKILLEPNGRAAAEQGDEGGRSGDRGEPPAEPGRAPAGSLPTARPDVSPAAEPRPVPPPAAGPVPPPSIATSAAGSAGAAAEPRDSGAPRPRPNVPSPGMPSAPGNWPIQPLPGEPPLTLFRGKKLADLPVGSELDRFGDPDGNLTYVAGTPFPERSLVPEWVNRPYHVYRVQQPIEALTGVAIPWFNQPGGGTAYVLPASIEELLAEGVLIELEPGEPPVA</sequence>
<dbReference type="InterPro" id="IPR053024">
    <property type="entry name" value="Fungal_surface_NADase"/>
</dbReference>
<dbReference type="Proteomes" id="UP000249324">
    <property type="component" value="Unassembled WGS sequence"/>
</dbReference>
<feature type="compositionally biased region" description="Gly residues" evidence="1">
    <location>
        <begin position="325"/>
        <end position="349"/>
    </location>
</feature>
<feature type="compositionally biased region" description="Basic and acidic residues" evidence="1">
    <location>
        <begin position="680"/>
        <end position="719"/>
    </location>
</feature>
<feature type="compositionally biased region" description="Acidic residues" evidence="1">
    <location>
        <begin position="636"/>
        <end position="646"/>
    </location>
</feature>
<dbReference type="EMBL" id="QGUI02000078">
    <property type="protein sequence ID" value="MFO7192177.1"/>
    <property type="molecule type" value="Genomic_DNA"/>
</dbReference>
<feature type="compositionally biased region" description="Acidic residues" evidence="1">
    <location>
        <begin position="576"/>
        <end position="586"/>
    </location>
</feature>
<name>A0ABD6FE65_9PSEU</name>
<feature type="compositionally biased region" description="Pro residues" evidence="1">
    <location>
        <begin position="994"/>
        <end position="1005"/>
    </location>
</feature>
<feature type="compositionally biased region" description="Low complexity" evidence="1">
    <location>
        <begin position="776"/>
        <end position="785"/>
    </location>
</feature>
<feature type="compositionally biased region" description="Basic and acidic residues" evidence="1">
    <location>
        <begin position="765"/>
        <end position="775"/>
    </location>
</feature>
<dbReference type="InterPro" id="IPR025331">
    <property type="entry name" value="TNT"/>
</dbReference>
<feature type="compositionally biased region" description="Basic and acidic residues" evidence="1">
    <location>
        <begin position="500"/>
        <end position="516"/>
    </location>
</feature>
<comment type="caution">
    <text evidence="3">The sequence shown here is derived from an EMBL/GenBank/DDBJ whole genome shotgun (WGS) entry which is preliminary data.</text>
</comment>
<evidence type="ECO:0000256" key="1">
    <source>
        <dbReference type="SAM" id="MobiDB-lite"/>
    </source>
</evidence>